<keyword evidence="2" id="KW-1185">Reference proteome</keyword>
<dbReference type="Proteomes" id="UP000251002">
    <property type="component" value="Unassembled WGS sequence"/>
</dbReference>
<sequence length="68" mass="8004">MLNKFYLRLLKIKVIKILLEIFEVQSVKILLETFEDKMIRILLETPAEDCGGFLWIFGKSQIGNIEFI</sequence>
<protein>
    <submittedName>
        <fullName evidence="1">Uncharacterized protein</fullName>
    </submittedName>
</protein>
<reference evidence="1 2" key="1">
    <citation type="submission" date="2018-06" db="EMBL/GenBank/DDBJ databases">
        <title>The draft genome sequences of strains SCU63 and S1.</title>
        <authorList>
            <person name="Gan L."/>
        </authorList>
    </citation>
    <scope>NUCLEOTIDE SEQUENCE [LARGE SCALE GENOMIC DNA]</scope>
    <source>
        <strain evidence="1 2">SCU63</strain>
    </source>
</reference>
<dbReference type="AlphaFoldDB" id="A0A365KTT6"/>
<evidence type="ECO:0000313" key="1">
    <source>
        <dbReference type="EMBL" id="RAZ76568.1"/>
    </source>
</evidence>
<accession>A0A365KTT6</accession>
<gene>
    <name evidence="1" type="ORF">DP120_11050</name>
</gene>
<comment type="caution">
    <text evidence="1">The sequence shown here is derived from an EMBL/GenBank/DDBJ whole genome shotgun (WGS) entry which is preliminary data.</text>
</comment>
<dbReference type="EMBL" id="QLZR01000004">
    <property type="protein sequence ID" value="RAZ76568.1"/>
    <property type="molecule type" value="Genomic_DNA"/>
</dbReference>
<organism evidence="1 2">
    <name type="scientific">Planococcus halotolerans</name>
    <dbReference type="NCBI Taxonomy" id="2233542"/>
    <lineage>
        <taxon>Bacteria</taxon>
        <taxon>Bacillati</taxon>
        <taxon>Bacillota</taxon>
        <taxon>Bacilli</taxon>
        <taxon>Bacillales</taxon>
        <taxon>Caryophanaceae</taxon>
        <taxon>Planococcus</taxon>
    </lineage>
</organism>
<name>A0A365KTT6_9BACL</name>
<proteinExistence type="predicted"/>
<evidence type="ECO:0000313" key="2">
    <source>
        <dbReference type="Proteomes" id="UP000251002"/>
    </source>
</evidence>